<evidence type="ECO:0000313" key="2">
    <source>
        <dbReference type="Proteomes" id="UP000258309"/>
    </source>
</evidence>
<feature type="non-terminal residue" evidence="1">
    <location>
        <position position="277"/>
    </location>
</feature>
<proteinExistence type="predicted"/>
<reference evidence="1 2" key="1">
    <citation type="submission" date="2018-05" db="EMBL/GenBank/DDBJ databases">
        <title>Draft genome sequence of Scytalidium lignicola DSM 105466, a ubiquitous saprotrophic fungus.</title>
        <authorList>
            <person name="Buettner E."/>
            <person name="Gebauer A.M."/>
            <person name="Hofrichter M."/>
            <person name="Liers C."/>
            <person name="Kellner H."/>
        </authorList>
    </citation>
    <scope>NUCLEOTIDE SEQUENCE [LARGE SCALE GENOMIC DNA]</scope>
    <source>
        <strain evidence="1 2">DSM 105466</strain>
    </source>
</reference>
<dbReference type="EMBL" id="NCSJ02000001">
    <property type="protein sequence ID" value="RFU36202.1"/>
    <property type="molecule type" value="Genomic_DNA"/>
</dbReference>
<name>A0A3E2HSC8_SCYLI</name>
<keyword evidence="2" id="KW-1185">Reference proteome</keyword>
<sequence length="277" mass="32435">MTSSDELRARHRGNRQATAKLEKCILFDKKCLFDAEYLRNINIRKIQVSFDNKTSELGPCFFAPYPQDNLDQPTPGWMAQEFPSYHNKGRPIDHARDLCYFLAYYLAGYRIRKQNPEQELQQITYNAGWFQDGLVERKLGCSLFEHSGYSEYPPQWQVMSLFFHEDIEFPHAKVIMISNIEGDDEMLSRGEILALLRVIRIRLKQAAYAMHDFHPVLMLSLMGPQHLRLIQGHFDGTDLVLQHSKVYNMLERDEDTLIFLTSWLYGPPLNTTRKELK</sequence>
<dbReference type="OrthoDB" id="4177740at2759"/>
<protein>
    <submittedName>
        <fullName evidence="1">Uncharacterized protein</fullName>
    </submittedName>
</protein>
<dbReference type="AlphaFoldDB" id="A0A3E2HSC8"/>
<accession>A0A3E2HSC8</accession>
<dbReference type="Proteomes" id="UP000258309">
    <property type="component" value="Unassembled WGS sequence"/>
</dbReference>
<evidence type="ECO:0000313" key="1">
    <source>
        <dbReference type="EMBL" id="RFU36202.1"/>
    </source>
</evidence>
<comment type="caution">
    <text evidence="1">The sequence shown here is derived from an EMBL/GenBank/DDBJ whole genome shotgun (WGS) entry which is preliminary data.</text>
</comment>
<dbReference type="STRING" id="5539.A0A3E2HSC8"/>
<organism evidence="1 2">
    <name type="scientific">Scytalidium lignicola</name>
    <name type="common">Hyphomycete</name>
    <dbReference type="NCBI Taxonomy" id="5539"/>
    <lineage>
        <taxon>Eukaryota</taxon>
        <taxon>Fungi</taxon>
        <taxon>Dikarya</taxon>
        <taxon>Ascomycota</taxon>
        <taxon>Pezizomycotina</taxon>
        <taxon>Leotiomycetes</taxon>
        <taxon>Leotiomycetes incertae sedis</taxon>
        <taxon>Scytalidium</taxon>
    </lineage>
</organism>
<gene>
    <name evidence="1" type="ORF">B7463_g20</name>
</gene>
<feature type="non-terminal residue" evidence="1">
    <location>
        <position position="1"/>
    </location>
</feature>